<keyword evidence="13" id="KW-0812">Transmembrane</keyword>
<gene>
    <name evidence="14" type="ORF">C7M84_008744</name>
</gene>
<dbReference type="PANTHER" id="PTHR12442">
    <property type="entry name" value="DYNEIN INTERMEDIATE CHAIN"/>
    <property type="match status" value="1"/>
</dbReference>
<keyword evidence="6" id="KW-0677">Repeat</keyword>
<dbReference type="GO" id="GO:0005874">
    <property type="term" value="C:microtubule"/>
    <property type="evidence" value="ECO:0007669"/>
    <property type="project" value="UniProtKB-KW"/>
</dbReference>
<dbReference type="InterPro" id="IPR036322">
    <property type="entry name" value="WD40_repeat_dom_sf"/>
</dbReference>
<evidence type="ECO:0000313" key="15">
    <source>
        <dbReference type="Proteomes" id="UP000283509"/>
    </source>
</evidence>
<dbReference type="PANTHER" id="PTHR12442:SF11">
    <property type="entry name" value="DYNEIN AXONEMAL INTERMEDIATE CHAIN 1"/>
    <property type="match status" value="1"/>
</dbReference>
<reference evidence="14 15" key="2">
    <citation type="submission" date="2019-01" db="EMBL/GenBank/DDBJ databases">
        <title>The decoding of complex shrimp genome reveals the adaptation for benthos swimmer, frequently molting mechanism and breeding impact on genome.</title>
        <authorList>
            <person name="Sun Y."/>
            <person name="Gao Y."/>
            <person name="Yu Y."/>
        </authorList>
    </citation>
    <scope>NUCLEOTIDE SEQUENCE [LARGE SCALE GENOMIC DNA]</scope>
    <source>
        <tissue evidence="14">Muscle</tissue>
    </source>
</reference>
<dbReference type="OrthoDB" id="6372332at2759"/>
<keyword evidence="13" id="KW-0472">Membrane</keyword>
<evidence type="ECO:0000256" key="10">
    <source>
        <dbReference type="ARBA" id="ARBA00023273"/>
    </source>
</evidence>
<sequence length="621" mass="68975">MTYGVPMRSYSNFFYSISFFSPSSFFFPSISSCGISPSLLPFPFLHLPLPYLSRLPTSLSPFHLSSYLSLPFLSFPIFFPSPSLSIFASLLPFISLYFLPPSLFLSAPSIVPFFPLSSLTVLPVFSRDFSLFLLPLTSILFIFFPLLFLLLSSPPLFFFSFLLPLFLPLLSSSFLSSPFFLSPPPFPSSPPPSRPEVKDPVTILSTALPKTRHPEPLDLPGLPRVAKFWEDASDEYHPLEGSLLPLWKFKYEHSKSLLVSDICWSPVYADLFAISYVSSGVDGGGEEMGGMLCLYTLKSPSTPERVFHTPFGVVTARFHPQHGSMLVAGRTDGSVVVYDVKAPRHAPPICSSPVRGKHLMQVTQVTQVRWIRTQPGEELCFFSVSLDGRVTQWHLHSAGLVHRDVLDFASCRQPTKLHSSSDKERPPASTSAPTQNIMLLGTDTGAVFQCSVASTTHTLFRYPAHTSPVRQVSWNKHHHGIFVTCSLDWTVKVWQHDFVSPLIQLDLGGAVAGVTWTPHSSSVFVAVTDEGRVHVYDLHVRICHPLCVQGVVQKKRGVVTCIAFSPFHPVILVGGDRGRLVSFKLSPNLRRQPKDAKGCDAQQLREIEVCKIERIIATTRG</sequence>
<dbReference type="SMART" id="SM00320">
    <property type="entry name" value="WD40"/>
    <property type="match status" value="5"/>
</dbReference>
<dbReference type="AlphaFoldDB" id="A0A3R7PP84"/>
<dbReference type="PROSITE" id="PS50082">
    <property type="entry name" value="WD_REPEATS_2"/>
    <property type="match status" value="1"/>
</dbReference>
<organism evidence="14 15">
    <name type="scientific">Penaeus vannamei</name>
    <name type="common">Whiteleg shrimp</name>
    <name type="synonym">Litopenaeus vannamei</name>
    <dbReference type="NCBI Taxonomy" id="6689"/>
    <lineage>
        <taxon>Eukaryota</taxon>
        <taxon>Metazoa</taxon>
        <taxon>Ecdysozoa</taxon>
        <taxon>Arthropoda</taxon>
        <taxon>Crustacea</taxon>
        <taxon>Multicrustacea</taxon>
        <taxon>Malacostraca</taxon>
        <taxon>Eumalacostraca</taxon>
        <taxon>Eucarida</taxon>
        <taxon>Decapoda</taxon>
        <taxon>Dendrobranchiata</taxon>
        <taxon>Penaeoidea</taxon>
        <taxon>Penaeidae</taxon>
        <taxon>Penaeus</taxon>
    </lineage>
</organism>
<keyword evidence="7" id="KW-0243">Dynein</keyword>
<keyword evidence="5" id="KW-0493">Microtubule</keyword>
<reference evidence="14 15" key="1">
    <citation type="submission" date="2018-04" db="EMBL/GenBank/DDBJ databases">
        <authorList>
            <person name="Zhang X."/>
            <person name="Yuan J."/>
            <person name="Li F."/>
            <person name="Xiang J."/>
        </authorList>
    </citation>
    <scope>NUCLEOTIDE SEQUENCE [LARGE SCALE GENOMIC DNA]</scope>
    <source>
        <tissue evidence="14">Muscle</tissue>
    </source>
</reference>
<keyword evidence="15" id="KW-1185">Reference proteome</keyword>
<comment type="similarity">
    <text evidence="2">Belongs to the dynein intermediate chain family.</text>
</comment>
<evidence type="ECO:0000256" key="7">
    <source>
        <dbReference type="ARBA" id="ARBA00023017"/>
    </source>
</evidence>
<evidence type="ECO:0000256" key="8">
    <source>
        <dbReference type="ARBA" id="ARBA00023175"/>
    </source>
</evidence>
<feature type="repeat" description="WD" evidence="11">
    <location>
        <begin position="462"/>
        <end position="495"/>
    </location>
</feature>
<dbReference type="InterPro" id="IPR001680">
    <property type="entry name" value="WD40_rpt"/>
</dbReference>
<accession>A0A3R7PP84</accession>
<dbReference type="STRING" id="6689.A0A3R7PP84"/>
<comment type="subcellular location">
    <subcellularLocation>
        <location evidence="1">Cytoplasm</location>
        <location evidence="1">Cytoskeleton</location>
        <location evidence="1">Cilium axoneme</location>
    </subcellularLocation>
</comment>
<evidence type="ECO:0000256" key="1">
    <source>
        <dbReference type="ARBA" id="ARBA00004430"/>
    </source>
</evidence>
<evidence type="ECO:0000256" key="11">
    <source>
        <dbReference type="PROSITE-ProRule" id="PRU00221"/>
    </source>
</evidence>
<dbReference type="InterPro" id="IPR050687">
    <property type="entry name" value="Dynein_IC"/>
</dbReference>
<evidence type="ECO:0000256" key="12">
    <source>
        <dbReference type="SAM" id="MobiDB-lite"/>
    </source>
</evidence>
<keyword evidence="10" id="KW-0966">Cell projection</keyword>
<name>A0A3R7PP84_PENVA</name>
<keyword evidence="8" id="KW-0505">Motor protein</keyword>
<dbReference type="GO" id="GO:0045503">
    <property type="term" value="F:dynein light chain binding"/>
    <property type="evidence" value="ECO:0007669"/>
    <property type="project" value="TreeGrafter"/>
</dbReference>
<dbReference type="EMBL" id="QCYY01002102">
    <property type="protein sequence ID" value="ROT72844.1"/>
    <property type="molecule type" value="Genomic_DNA"/>
</dbReference>
<evidence type="ECO:0000256" key="13">
    <source>
        <dbReference type="SAM" id="Phobius"/>
    </source>
</evidence>
<dbReference type="GO" id="GO:0036158">
    <property type="term" value="P:outer dynein arm assembly"/>
    <property type="evidence" value="ECO:0007669"/>
    <property type="project" value="TreeGrafter"/>
</dbReference>
<evidence type="ECO:0000256" key="4">
    <source>
        <dbReference type="ARBA" id="ARBA00022574"/>
    </source>
</evidence>
<evidence type="ECO:0000256" key="9">
    <source>
        <dbReference type="ARBA" id="ARBA00023212"/>
    </source>
</evidence>
<evidence type="ECO:0000256" key="2">
    <source>
        <dbReference type="ARBA" id="ARBA00011059"/>
    </source>
</evidence>
<dbReference type="InterPro" id="IPR015943">
    <property type="entry name" value="WD40/YVTN_repeat-like_dom_sf"/>
</dbReference>
<dbReference type="GO" id="GO:0003341">
    <property type="term" value="P:cilium movement"/>
    <property type="evidence" value="ECO:0007669"/>
    <property type="project" value="TreeGrafter"/>
</dbReference>
<dbReference type="GO" id="GO:0045504">
    <property type="term" value="F:dynein heavy chain binding"/>
    <property type="evidence" value="ECO:0007669"/>
    <property type="project" value="TreeGrafter"/>
</dbReference>
<evidence type="ECO:0000256" key="3">
    <source>
        <dbReference type="ARBA" id="ARBA00022490"/>
    </source>
</evidence>
<feature type="transmembrane region" description="Helical" evidence="13">
    <location>
        <begin position="158"/>
        <end position="181"/>
    </location>
</feature>
<keyword evidence="3" id="KW-0963">Cytoplasm</keyword>
<dbReference type="Pfam" id="PF00400">
    <property type="entry name" value="WD40"/>
    <property type="match status" value="1"/>
</dbReference>
<feature type="transmembrane region" description="Helical" evidence="13">
    <location>
        <begin position="12"/>
        <end position="40"/>
    </location>
</feature>
<proteinExistence type="inferred from homology"/>
<dbReference type="Gene3D" id="2.130.10.10">
    <property type="entry name" value="YVTN repeat-like/Quinoprotein amine dehydrogenase"/>
    <property type="match status" value="2"/>
</dbReference>
<comment type="caution">
    <text evidence="14">The sequence shown here is derived from an EMBL/GenBank/DDBJ whole genome shotgun (WGS) entry which is preliminary data.</text>
</comment>
<feature type="transmembrane region" description="Helical" evidence="13">
    <location>
        <begin position="131"/>
        <end position="151"/>
    </location>
</feature>
<protein>
    <submittedName>
        <fullName evidence="14">Dynein intermediate chain 1, axonemal</fullName>
    </submittedName>
</protein>
<evidence type="ECO:0000256" key="6">
    <source>
        <dbReference type="ARBA" id="ARBA00022737"/>
    </source>
</evidence>
<dbReference type="GO" id="GO:0036157">
    <property type="term" value="C:outer dynein arm"/>
    <property type="evidence" value="ECO:0007669"/>
    <property type="project" value="TreeGrafter"/>
</dbReference>
<keyword evidence="9" id="KW-0206">Cytoskeleton</keyword>
<feature type="transmembrane region" description="Helical" evidence="13">
    <location>
        <begin position="86"/>
        <end position="111"/>
    </location>
</feature>
<feature type="region of interest" description="Disordered" evidence="12">
    <location>
        <begin position="416"/>
        <end position="435"/>
    </location>
</feature>
<dbReference type="Proteomes" id="UP000283509">
    <property type="component" value="Unassembled WGS sequence"/>
</dbReference>
<evidence type="ECO:0000313" key="14">
    <source>
        <dbReference type="EMBL" id="ROT72844.1"/>
    </source>
</evidence>
<keyword evidence="13" id="KW-1133">Transmembrane helix</keyword>
<keyword evidence="4 11" id="KW-0853">WD repeat</keyword>
<evidence type="ECO:0000256" key="5">
    <source>
        <dbReference type="ARBA" id="ARBA00022701"/>
    </source>
</evidence>
<dbReference type="SUPFAM" id="SSF50978">
    <property type="entry name" value="WD40 repeat-like"/>
    <property type="match status" value="1"/>
</dbReference>